<name>A0A454JDL2_9NEIS</name>
<gene>
    <name evidence="2" type="ORF">EAY64_19065</name>
</gene>
<dbReference type="AlphaFoldDB" id="A0A454JDL2"/>
<dbReference type="Proteomes" id="UP000274139">
    <property type="component" value="Unassembled WGS sequence"/>
</dbReference>
<dbReference type="OrthoDB" id="6981030at2"/>
<evidence type="ECO:0000259" key="1">
    <source>
        <dbReference type="Pfam" id="PF13503"/>
    </source>
</evidence>
<evidence type="ECO:0000313" key="2">
    <source>
        <dbReference type="EMBL" id="RMC91535.1"/>
    </source>
</evidence>
<dbReference type="RefSeq" id="WP_103526295.1">
    <property type="nucleotide sequence ID" value="NZ_JAIZDC010000008.1"/>
</dbReference>
<protein>
    <submittedName>
        <fullName evidence="2">DUF4123 domain-containing protein</fullName>
    </submittedName>
</protein>
<keyword evidence="3" id="KW-1185">Reference proteome</keyword>
<dbReference type="EMBL" id="RFAR01000112">
    <property type="protein sequence ID" value="RMC91535.1"/>
    <property type="molecule type" value="Genomic_DNA"/>
</dbReference>
<dbReference type="Pfam" id="PF13503">
    <property type="entry name" value="DUF4123"/>
    <property type="match status" value="1"/>
</dbReference>
<dbReference type="InterPro" id="IPR025391">
    <property type="entry name" value="DUF4123"/>
</dbReference>
<comment type="caution">
    <text evidence="2">The sequence shown here is derived from an EMBL/GenBank/DDBJ whole genome shotgun (WGS) entry which is preliminary data.</text>
</comment>
<reference evidence="2 3" key="1">
    <citation type="submission" date="2018-10" db="EMBL/GenBank/DDBJ databases">
        <title>Draft genome sequence of Aquitalea MWU14-2217 isolated from a wild cranberry bog in Provincetown, Massachusetts.</title>
        <authorList>
            <person name="Ebadzadsahrai G."/>
            <person name="Soby S."/>
        </authorList>
    </citation>
    <scope>NUCLEOTIDE SEQUENCE [LARGE SCALE GENOMIC DNA]</scope>
    <source>
        <strain evidence="2 3">MWU14-2217</strain>
    </source>
</reference>
<accession>A0A454JDL2</accession>
<feature type="domain" description="DUF4123" evidence="1">
    <location>
        <begin position="54"/>
        <end position="153"/>
    </location>
</feature>
<proteinExistence type="predicted"/>
<evidence type="ECO:0000313" key="3">
    <source>
        <dbReference type="Proteomes" id="UP000274139"/>
    </source>
</evidence>
<organism evidence="2 3">
    <name type="scientific">Aquitalea palustris</name>
    <dbReference type="NCBI Taxonomy" id="2480983"/>
    <lineage>
        <taxon>Bacteria</taxon>
        <taxon>Pseudomonadati</taxon>
        <taxon>Pseudomonadota</taxon>
        <taxon>Betaproteobacteria</taxon>
        <taxon>Neisseriales</taxon>
        <taxon>Chromobacteriaceae</taxon>
        <taxon>Aquitalea</taxon>
    </lineage>
</organism>
<sequence length="265" mass="30408">MKPLLILPRPTTHDWLTMLCQQALDTDLEWLDFIVDQSGINHGWQRHLPVMHPPRTLLLDTPHAEAAGEGPVLIRLALHTPALLEKWQRRLDKWQGQPRLLALLSTCDFEALATHLTACLQVKWDQGRQQGVLRFYDPRLFAPVCACLLPTQQQFLLGCAQQWHWLDRDGHARSLQLPHAGTAPAQPPDENLNLSPEQIHTLSLWHAAETWRQNHLLLPAMYGLDSEEELMKRLVAAQYAADQAKLWSEPERMPLVESYLRREAP</sequence>